<comment type="subcellular location">
    <subcellularLocation>
        <location evidence="1">Cytoplasm</location>
    </subcellularLocation>
</comment>
<gene>
    <name evidence="6" type="ORF">M569_03223</name>
</gene>
<evidence type="ECO:0000259" key="5">
    <source>
        <dbReference type="Pfam" id="PF00462"/>
    </source>
</evidence>
<dbReference type="SUPFAM" id="SSF52833">
    <property type="entry name" value="Thioredoxin-like"/>
    <property type="match status" value="1"/>
</dbReference>
<dbReference type="InterPro" id="IPR036249">
    <property type="entry name" value="Thioredoxin-like_sf"/>
</dbReference>
<dbReference type="PROSITE" id="PS51354">
    <property type="entry name" value="GLUTAREDOXIN_2"/>
    <property type="match status" value="1"/>
</dbReference>
<evidence type="ECO:0000313" key="7">
    <source>
        <dbReference type="Proteomes" id="UP000015453"/>
    </source>
</evidence>
<feature type="domain" description="Glutaredoxin" evidence="5">
    <location>
        <begin position="11"/>
        <end position="72"/>
    </location>
</feature>
<comment type="similarity">
    <text evidence="2">Belongs to the glutaredoxin family. CC-type subfamily.</text>
</comment>
<name>S8D2B3_9LAMI</name>
<dbReference type="NCBIfam" id="TIGR02189">
    <property type="entry name" value="GlrX-like_plant"/>
    <property type="match status" value="1"/>
</dbReference>
<protein>
    <recommendedName>
        <fullName evidence="5">Glutaredoxin domain-containing protein</fullName>
    </recommendedName>
</protein>
<feature type="non-terminal residue" evidence="6">
    <location>
        <position position="1"/>
    </location>
</feature>
<reference evidence="6 7" key="1">
    <citation type="journal article" date="2013" name="BMC Genomics">
        <title>The miniature genome of a carnivorous plant Genlisea aurea contains a low number of genes and short non-coding sequences.</title>
        <authorList>
            <person name="Leushkin E.V."/>
            <person name="Sutormin R.A."/>
            <person name="Nabieva E.R."/>
            <person name="Penin A.A."/>
            <person name="Kondrashov A.S."/>
            <person name="Logacheva M.D."/>
        </authorList>
    </citation>
    <scope>NUCLEOTIDE SEQUENCE [LARGE SCALE GENOMIC DNA]</scope>
</reference>
<comment type="caution">
    <text evidence="6">The sequence shown here is derived from an EMBL/GenBank/DDBJ whole genome shotgun (WGS) entry which is preliminary data.</text>
</comment>
<organism evidence="6 7">
    <name type="scientific">Genlisea aurea</name>
    <dbReference type="NCBI Taxonomy" id="192259"/>
    <lineage>
        <taxon>Eukaryota</taxon>
        <taxon>Viridiplantae</taxon>
        <taxon>Streptophyta</taxon>
        <taxon>Embryophyta</taxon>
        <taxon>Tracheophyta</taxon>
        <taxon>Spermatophyta</taxon>
        <taxon>Magnoliopsida</taxon>
        <taxon>eudicotyledons</taxon>
        <taxon>Gunneridae</taxon>
        <taxon>Pentapetalae</taxon>
        <taxon>asterids</taxon>
        <taxon>lamiids</taxon>
        <taxon>Lamiales</taxon>
        <taxon>Lentibulariaceae</taxon>
        <taxon>Genlisea</taxon>
    </lineage>
</organism>
<accession>S8D2B3</accession>
<evidence type="ECO:0000256" key="4">
    <source>
        <dbReference type="ARBA" id="ARBA00023284"/>
    </source>
</evidence>
<evidence type="ECO:0000256" key="3">
    <source>
        <dbReference type="ARBA" id="ARBA00022490"/>
    </source>
</evidence>
<dbReference type="Pfam" id="PF00462">
    <property type="entry name" value="Glutaredoxin"/>
    <property type="match status" value="1"/>
</dbReference>
<proteinExistence type="inferred from homology"/>
<keyword evidence="4" id="KW-0676">Redox-active center</keyword>
<dbReference type="OrthoDB" id="418495at2759"/>
<dbReference type="InterPro" id="IPR011905">
    <property type="entry name" value="GlrX-like_pln_2"/>
</dbReference>
<keyword evidence="7" id="KW-1185">Reference proteome</keyword>
<dbReference type="PANTHER" id="PTHR10168">
    <property type="entry name" value="GLUTAREDOXIN"/>
    <property type="match status" value="1"/>
</dbReference>
<dbReference type="GO" id="GO:0005737">
    <property type="term" value="C:cytoplasm"/>
    <property type="evidence" value="ECO:0007669"/>
    <property type="project" value="UniProtKB-SubCell"/>
</dbReference>
<dbReference type="Proteomes" id="UP000015453">
    <property type="component" value="Unassembled WGS sequence"/>
</dbReference>
<evidence type="ECO:0000256" key="1">
    <source>
        <dbReference type="ARBA" id="ARBA00004496"/>
    </source>
</evidence>
<sequence>AVAKLVKENAVVVFARRGCCMCHVLKLLLNGHGVSPSIFDVDEKNEAEVGAQLRRIAAGEPNFPAVFVGGELFGGLEEIMGAHIAGELVPRLRQARALWL</sequence>
<dbReference type="EMBL" id="AUSU01001222">
    <property type="protein sequence ID" value="EPS71536.1"/>
    <property type="molecule type" value="Genomic_DNA"/>
</dbReference>
<dbReference type="Gene3D" id="3.40.30.10">
    <property type="entry name" value="Glutaredoxin"/>
    <property type="match status" value="1"/>
</dbReference>
<dbReference type="AlphaFoldDB" id="S8D2B3"/>
<keyword evidence="3" id="KW-0963">Cytoplasm</keyword>
<evidence type="ECO:0000313" key="6">
    <source>
        <dbReference type="EMBL" id="EPS71536.1"/>
    </source>
</evidence>
<dbReference type="InterPro" id="IPR002109">
    <property type="entry name" value="Glutaredoxin"/>
</dbReference>
<evidence type="ECO:0000256" key="2">
    <source>
        <dbReference type="ARBA" id="ARBA00007568"/>
    </source>
</evidence>